<dbReference type="SUPFAM" id="SSF103486">
    <property type="entry name" value="V-type ATP synthase subunit C"/>
    <property type="match status" value="1"/>
</dbReference>
<evidence type="ECO:0000256" key="3">
    <source>
        <dbReference type="ARBA" id="ARBA00023065"/>
    </source>
</evidence>
<proteinExistence type="inferred from homology"/>
<dbReference type="InterPro" id="IPR036079">
    <property type="entry name" value="ATPase_csu/dsu_sf"/>
</dbReference>
<keyword evidence="5" id="KW-1185">Reference proteome</keyword>
<evidence type="ECO:0000313" key="5">
    <source>
        <dbReference type="Proteomes" id="UP000006546"/>
    </source>
</evidence>
<dbReference type="AlphaFoldDB" id="F4LQ47"/>
<name>F4LQ47_TREBD</name>
<accession>F4LQ47</accession>
<keyword evidence="2" id="KW-0813">Transport</keyword>
<evidence type="ECO:0008006" key="6">
    <source>
        <dbReference type="Google" id="ProtNLM"/>
    </source>
</evidence>
<dbReference type="KEGG" id="tbe:Trebr_1703"/>
<dbReference type="Pfam" id="PF01992">
    <property type="entry name" value="vATP-synt_AC39"/>
    <property type="match status" value="1"/>
</dbReference>
<dbReference type="InterPro" id="IPR035067">
    <property type="entry name" value="V-type_ATPase_csu/dsu"/>
</dbReference>
<dbReference type="HOGENOM" id="CLU_823713_0_0_12"/>
<protein>
    <recommendedName>
        <fullName evidence="6">H+transporting two-sector ATPase C (AC39) subunit</fullName>
    </recommendedName>
</protein>
<gene>
    <name evidence="4" type="ordered locus">Trebr_1703</name>
</gene>
<dbReference type="Proteomes" id="UP000006546">
    <property type="component" value="Chromosome"/>
</dbReference>
<dbReference type="GO" id="GO:0046961">
    <property type="term" value="F:proton-transporting ATPase activity, rotational mechanism"/>
    <property type="evidence" value="ECO:0007669"/>
    <property type="project" value="InterPro"/>
</dbReference>
<dbReference type="InterPro" id="IPR044911">
    <property type="entry name" value="V-type_ATPase_csu/dsu_dom_3"/>
</dbReference>
<evidence type="ECO:0000256" key="1">
    <source>
        <dbReference type="ARBA" id="ARBA00006709"/>
    </source>
</evidence>
<sequence length="333" mass="38147">MLAKSFIGTRAAKLFEVRSLPELWTLVFKTEVPMVPEVLLAKKIEQEAESRFLCDYTSLLRNYSKPDSVLVELVRFYDYDNLKDIAAFLSVNKSSSHAQTMPQLADIGEFSMFDYTKWPDIAAITAGSPVSWYDSVPEFSRQQELDTKLDLQYIRRLWASIRKLPAAERRPVESLIKDEIVMYNIIWALRLKVYYGMSNERILDRLASAGGAETARSLAQDPLSGPAVKMLDFAVDSYAEWENWKYAGFLNLHEEGVVWEADPRWIQQSAKTALNRKALRQFHQHPFTACVLVSWFKIKQYELDCIRTAAEGLRLNVSQDQVKHFAGVADAQS</sequence>
<dbReference type="Gene3D" id="1.10.132.50">
    <property type="entry name" value="ATP synthase (C/AC39) subunit, domain 3"/>
    <property type="match status" value="1"/>
</dbReference>
<dbReference type="eggNOG" id="COG1527">
    <property type="taxonomic scope" value="Bacteria"/>
</dbReference>
<keyword evidence="3" id="KW-0406">Ion transport</keyword>
<dbReference type="EMBL" id="CP002696">
    <property type="protein sequence ID" value="AEE17125.1"/>
    <property type="molecule type" value="Genomic_DNA"/>
</dbReference>
<dbReference type="STRING" id="906968.Trebr_1703"/>
<organism evidence="4 5">
    <name type="scientific">Treponema brennaborense (strain DSM 12168 / CIP 105900 / DD5/3)</name>
    <dbReference type="NCBI Taxonomy" id="906968"/>
    <lineage>
        <taxon>Bacteria</taxon>
        <taxon>Pseudomonadati</taxon>
        <taxon>Spirochaetota</taxon>
        <taxon>Spirochaetia</taxon>
        <taxon>Spirochaetales</taxon>
        <taxon>Treponemataceae</taxon>
        <taxon>Treponema</taxon>
    </lineage>
</organism>
<evidence type="ECO:0000256" key="2">
    <source>
        <dbReference type="ARBA" id="ARBA00022448"/>
    </source>
</evidence>
<dbReference type="InterPro" id="IPR002843">
    <property type="entry name" value="ATPase_V0-cplx_csu/dsu"/>
</dbReference>
<reference evidence="5" key="1">
    <citation type="submission" date="2011-04" db="EMBL/GenBank/DDBJ databases">
        <title>The complete genome of Treponema brennaborense DSM 12168.</title>
        <authorList>
            <person name="Lucas S."/>
            <person name="Han J."/>
            <person name="Lapidus A."/>
            <person name="Bruce D."/>
            <person name="Goodwin L."/>
            <person name="Pitluck S."/>
            <person name="Peters L."/>
            <person name="Kyrpides N."/>
            <person name="Mavromatis K."/>
            <person name="Ivanova N."/>
            <person name="Mikhailova N."/>
            <person name="Pagani I."/>
            <person name="Teshima H."/>
            <person name="Detter J.C."/>
            <person name="Tapia R."/>
            <person name="Han C."/>
            <person name="Land M."/>
            <person name="Hauser L."/>
            <person name="Markowitz V."/>
            <person name="Cheng J.-F."/>
            <person name="Hugenholtz P."/>
            <person name="Woyke T."/>
            <person name="Wu D."/>
            <person name="Gronow S."/>
            <person name="Wellnitz S."/>
            <person name="Brambilla E."/>
            <person name="Klenk H.-P."/>
            <person name="Eisen J.A."/>
        </authorList>
    </citation>
    <scope>NUCLEOTIDE SEQUENCE [LARGE SCALE GENOMIC DNA]</scope>
    <source>
        <strain evidence="5">DSM 12168 / CIP 105900 / DD5/3</strain>
    </source>
</reference>
<evidence type="ECO:0000313" key="4">
    <source>
        <dbReference type="EMBL" id="AEE17125.1"/>
    </source>
</evidence>
<dbReference type="Gene3D" id="1.20.1690.10">
    <property type="entry name" value="V-type ATP synthase subunit C domain"/>
    <property type="match status" value="2"/>
</dbReference>
<comment type="similarity">
    <text evidence="1">Belongs to the V-ATPase V0D/AC39 subunit family.</text>
</comment>